<name>A0ABY6PZD4_9ACTN</name>
<dbReference type="RefSeq" id="WP_265545744.1">
    <property type="nucleotide sequence ID" value="NZ_CP098740.1"/>
</dbReference>
<dbReference type="Proteomes" id="UP001164963">
    <property type="component" value="Chromosome"/>
</dbReference>
<accession>A0ABY6PZD4</accession>
<sequence length="290" mass="29703">MSFPLAFRHLVDDAAVFPPGLAPLPRAVTEHAGHLASGHAELVGPFVIGADRLGELAGLAEPRLFPGGLRVSVVAGPAALPAVPAAFAGSDRLVPAAVEFKTDPALPLGPQIEELAALGLPGTVYVEVPRPGTPEWEQALAAAARHGFRLKFRTGGTEAAAFPTEDEVAAWIHGAVAAGAAFKCTAGLHHAVRHTAAATGFEHHGYLNVLLATARARAGAPLSEVRAALAERDPEALARAVRALPATEAAAAREAFVSYGSCSVLEPLEDLTALGLLGPATDNDSEGLHA</sequence>
<organism evidence="1 2">
    <name type="scientific">Streptomyces drozdowiczii</name>
    <dbReference type="NCBI Taxonomy" id="202862"/>
    <lineage>
        <taxon>Bacteria</taxon>
        <taxon>Bacillati</taxon>
        <taxon>Actinomycetota</taxon>
        <taxon>Actinomycetes</taxon>
        <taxon>Kitasatosporales</taxon>
        <taxon>Streptomycetaceae</taxon>
        <taxon>Streptomyces</taxon>
    </lineage>
</organism>
<dbReference type="EMBL" id="CP098740">
    <property type="protein sequence ID" value="UZK57444.1"/>
    <property type="molecule type" value="Genomic_DNA"/>
</dbReference>
<keyword evidence="2" id="KW-1185">Reference proteome</keyword>
<reference evidence="1" key="1">
    <citation type="journal article" date="2022" name="Front. Microbiol.">
        <title>Mirubactin C rescues the lethal effect of cell wall biosynthesis mutations in Bacillus subtilis.</title>
        <authorList>
            <person name="Kepplinger B."/>
            <person name="Wen X."/>
            <person name="Tyler A.R."/>
            <person name="Kim B.Y."/>
            <person name="Brown J."/>
            <person name="Banks P."/>
            <person name="Dashti Y."/>
            <person name="Mackenzie E.S."/>
            <person name="Wills C."/>
            <person name="Kawai Y."/>
            <person name="Waldron K.J."/>
            <person name="Allenby N.E.E."/>
            <person name="Wu L.J."/>
            <person name="Hall M.J."/>
            <person name="Errington J."/>
        </authorList>
    </citation>
    <scope>NUCLEOTIDE SEQUENCE</scope>
    <source>
        <strain evidence="1">MDA8-470</strain>
    </source>
</reference>
<proteinExistence type="predicted"/>
<gene>
    <name evidence="1" type="ORF">NEH16_28165</name>
</gene>
<evidence type="ECO:0000313" key="2">
    <source>
        <dbReference type="Proteomes" id="UP001164963"/>
    </source>
</evidence>
<evidence type="ECO:0000313" key="1">
    <source>
        <dbReference type="EMBL" id="UZK57444.1"/>
    </source>
</evidence>
<protein>
    <submittedName>
        <fullName evidence="1">Uncharacterized protein</fullName>
    </submittedName>
</protein>